<dbReference type="SUPFAM" id="SSF53720">
    <property type="entry name" value="ALDH-like"/>
    <property type="match status" value="1"/>
</dbReference>
<dbReference type="Gene3D" id="3.40.605.10">
    <property type="entry name" value="Aldehyde Dehydrogenase, Chain A, domain 1"/>
    <property type="match status" value="1"/>
</dbReference>
<dbReference type="GO" id="GO:0016491">
    <property type="term" value="F:oxidoreductase activity"/>
    <property type="evidence" value="ECO:0007669"/>
    <property type="project" value="InterPro"/>
</dbReference>
<feature type="domain" description="Aldehyde dehydrogenase" evidence="2">
    <location>
        <begin position="70"/>
        <end position="301"/>
    </location>
</feature>
<dbReference type="PANTHER" id="PTHR11699">
    <property type="entry name" value="ALDEHYDE DEHYDROGENASE-RELATED"/>
    <property type="match status" value="1"/>
</dbReference>
<feature type="non-terminal residue" evidence="3">
    <location>
        <position position="337"/>
    </location>
</feature>
<organism evidence="3 4">
    <name type="scientific">Candidula unifasciata</name>
    <dbReference type="NCBI Taxonomy" id="100452"/>
    <lineage>
        <taxon>Eukaryota</taxon>
        <taxon>Metazoa</taxon>
        <taxon>Spiralia</taxon>
        <taxon>Lophotrochozoa</taxon>
        <taxon>Mollusca</taxon>
        <taxon>Gastropoda</taxon>
        <taxon>Heterobranchia</taxon>
        <taxon>Euthyneura</taxon>
        <taxon>Panpulmonata</taxon>
        <taxon>Eupulmonata</taxon>
        <taxon>Stylommatophora</taxon>
        <taxon>Helicina</taxon>
        <taxon>Helicoidea</taxon>
        <taxon>Geomitridae</taxon>
        <taxon>Candidula</taxon>
    </lineage>
</organism>
<evidence type="ECO:0000313" key="3">
    <source>
        <dbReference type="EMBL" id="CAG5121801.1"/>
    </source>
</evidence>
<protein>
    <recommendedName>
        <fullName evidence="2">Aldehyde dehydrogenase domain-containing protein</fullName>
    </recommendedName>
</protein>
<proteinExistence type="predicted"/>
<gene>
    <name evidence="3" type="ORF">CUNI_LOCUS7359</name>
</gene>
<dbReference type="InterPro" id="IPR016162">
    <property type="entry name" value="Ald_DH_N"/>
</dbReference>
<sequence length="337" mass="36447">GLYEFVQPSWQTRSTPLDISVDLKKFGANSASESLPSTPAASIIDGWGDSPSIDKTYKLFYGGSQKRPDSGASIPVVSPSGEVLGHVPDGGRKDVRDAVDAAVKAAAGWSKKDGHVRSQIMYYIAENLQSESQKFAGQLAAMTGQSHSEAINEVNMAVQRMFHWAAYCDKYGGSLQETVLYGLTIKRHEPVGVIGIVCPDSFPFLGFISLVAPAIARGNAVVVVPSEKHPLAALAFHQVLETSDLPAGVINIITGDSNALTKTLAEHHDVSSLWYFRSAQGSQFVEAVSAGNLKRTWVNYGLDRDFTVERSGQGEEFLYHATNVKNIWLPMGDIFAN</sequence>
<dbReference type="Pfam" id="PF00171">
    <property type="entry name" value="Aldedh"/>
    <property type="match status" value="1"/>
</dbReference>
<comment type="caution">
    <text evidence="3">The sequence shown here is derived from an EMBL/GenBank/DDBJ whole genome shotgun (WGS) entry which is preliminary data.</text>
</comment>
<accession>A0A8S3Z3Q3</accession>
<dbReference type="InterPro" id="IPR016161">
    <property type="entry name" value="Ald_DH/histidinol_DH"/>
</dbReference>
<feature type="region of interest" description="Disordered" evidence="1">
    <location>
        <begin position="67"/>
        <end position="91"/>
    </location>
</feature>
<evidence type="ECO:0000313" key="4">
    <source>
        <dbReference type="Proteomes" id="UP000678393"/>
    </source>
</evidence>
<dbReference type="InterPro" id="IPR015590">
    <property type="entry name" value="Aldehyde_DH_dom"/>
</dbReference>
<keyword evidence="4" id="KW-1185">Reference proteome</keyword>
<name>A0A8S3Z3Q3_9EUPU</name>
<evidence type="ECO:0000259" key="2">
    <source>
        <dbReference type="Pfam" id="PF00171"/>
    </source>
</evidence>
<dbReference type="EMBL" id="CAJHNH020001166">
    <property type="protein sequence ID" value="CAG5121801.1"/>
    <property type="molecule type" value="Genomic_DNA"/>
</dbReference>
<dbReference type="AlphaFoldDB" id="A0A8S3Z3Q3"/>
<dbReference type="Proteomes" id="UP000678393">
    <property type="component" value="Unassembled WGS sequence"/>
</dbReference>
<dbReference type="OrthoDB" id="310895at2759"/>
<reference evidence="3" key="1">
    <citation type="submission" date="2021-04" db="EMBL/GenBank/DDBJ databases">
        <authorList>
            <consortium name="Molecular Ecology Group"/>
        </authorList>
    </citation>
    <scope>NUCLEOTIDE SEQUENCE</scope>
</reference>
<evidence type="ECO:0000256" key="1">
    <source>
        <dbReference type="SAM" id="MobiDB-lite"/>
    </source>
</evidence>